<name>A0ABD5PT84_9EURY</name>
<reference evidence="4 5" key="1">
    <citation type="journal article" date="2019" name="Int. J. Syst. Evol. Microbiol.">
        <title>The Global Catalogue of Microorganisms (GCM) 10K type strain sequencing project: providing services to taxonomists for standard genome sequencing and annotation.</title>
        <authorList>
            <consortium name="The Broad Institute Genomics Platform"/>
            <consortium name="The Broad Institute Genome Sequencing Center for Infectious Disease"/>
            <person name="Wu L."/>
            <person name="Ma J."/>
        </authorList>
    </citation>
    <scope>NUCLEOTIDE SEQUENCE [LARGE SCALE GENOMIC DNA]</scope>
    <source>
        <strain evidence="4 5">WLHS5</strain>
    </source>
</reference>
<evidence type="ECO:0000313" key="5">
    <source>
        <dbReference type="Proteomes" id="UP001595898"/>
    </source>
</evidence>
<keyword evidence="5" id="KW-1185">Reference proteome</keyword>
<evidence type="ECO:0000256" key="2">
    <source>
        <dbReference type="ARBA" id="ARBA00022729"/>
    </source>
</evidence>
<organism evidence="4 5">
    <name type="scientific">Halosolutus amylolyticus</name>
    <dbReference type="NCBI Taxonomy" id="2932267"/>
    <lineage>
        <taxon>Archaea</taxon>
        <taxon>Methanobacteriati</taxon>
        <taxon>Methanobacteriota</taxon>
        <taxon>Stenosarchaea group</taxon>
        <taxon>Halobacteria</taxon>
        <taxon>Halobacteriales</taxon>
        <taxon>Natrialbaceae</taxon>
        <taxon>Halosolutus</taxon>
    </lineage>
</organism>
<dbReference type="InterPro" id="IPR051398">
    <property type="entry name" value="Polysacch_Deacetylase"/>
</dbReference>
<dbReference type="PANTHER" id="PTHR34216">
    <property type="match status" value="1"/>
</dbReference>
<sequence length="409" mass="43728">MKRRRYVAVAATLSIGGCLGTGGDAGGNETADGTSDFDADVDPVAVEAGTYDDFEALEEWLVAGGSLEADGERAVSGSQSGRLTASETADRVSAVYAPSQPLDVTGYAPGLAVAADRDLVLRLRLHDAAGDFVEYRTRVVGGLPFDRRQFGIDRLVGEPSIDEVRRIEILRHTGDGPSELWIDDLHFVPRPDPGAVMIHFDGGYETDYTRALPILAEHDVPATTFVTPDRLRTDPRHEGDRLTTAQVETLADAGWTIGSHAARGLALTDVADARADVDGAVRWLAANGYGEGARYFSYPAGQYDAASYGLAAEYHDLAFAGGGVAHGHVTDPHRIPRVVHPDAETARDAIDQTVARGGITSFVFHELDADSEAVLADLVDRVVDRESAGDLSIVTPADLAAEYRYRPDQ</sequence>
<accession>A0ABD5PT84</accession>
<dbReference type="PROSITE" id="PS51677">
    <property type="entry name" value="NODB"/>
    <property type="match status" value="1"/>
</dbReference>
<evidence type="ECO:0000259" key="3">
    <source>
        <dbReference type="PROSITE" id="PS51677"/>
    </source>
</evidence>
<comment type="caution">
    <text evidence="4">The sequence shown here is derived from an EMBL/GenBank/DDBJ whole genome shotgun (WGS) entry which is preliminary data.</text>
</comment>
<keyword evidence="2" id="KW-0732">Signal</keyword>
<dbReference type="Gene3D" id="3.20.20.370">
    <property type="entry name" value="Glycoside hydrolase/deacetylase"/>
    <property type="match status" value="1"/>
</dbReference>
<dbReference type="Pfam" id="PF01522">
    <property type="entry name" value="Polysacc_deac_1"/>
    <property type="match status" value="1"/>
</dbReference>
<protein>
    <submittedName>
        <fullName evidence="4">Polysaccharide deacetylase family protein</fullName>
    </submittedName>
</protein>
<dbReference type="SUPFAM" id="SSF88713">
    <property type="entry name" value="Glycoside hydrolase/deacetylase"/>
    <property type="match status" value="1"/>
</dbReference>
<dbReference type="RefSeq" id="WP_250138526.1">
    <property type="nucleotide sequence ID" value="NZ_JALIQP010000001.1"/>
</dbReference>
<dbReference type="InterPro" id="IPR011330">
    <property type="entry name" value="Glyco_hydro/deAcase_b/a-brl"/>
</dbReference>
<evidence type="ECO:0000256" key="1">
    <source>
        <dbReference type="ARBA" id="ARBA00004613"/>
    </source>
</evidence>
<evidence type="ECO:0000313" key="4">
    <source>
        <dbReference type="EMBL" id="MFC4543703.1"/>
    </source>
</evidence>
<dbReference type="EMBL" id="JBHSFA010000009">
    <property type="protein sequence ID" value="MFC4543703.1"/>
    <property type="molecule type" value="Genomic_DNA"/>
</dbReference>
<dbReference type="GO" id="GO:0005576">
    <property type="term" value="C:extracellular region"/>
    <property type="evidence" value="ECO:0007669"/>
    <property type="project" value="UniProtKB-SubCell"/>
</dbReference>
<feature type="domain" description="NodB homology" evidence="3">
    <location>
        <begin position="194"/>
        <end position="409"/>
    </location>
</feature>
<proteinExistence type="predicted"/>
<dbReference type="Proteomes" id="UP001595898">
    <property type="component" value="Unassembled WGS sequence"/>
</dbReference>
<dbReference type="PANTHER" id="PTHR34216:SF3">
    <property type="entry name" value="POLY-BETA-1,6-N-ACETYL-D-GLUCOSAMINE N-DEACETYLASE"/>
    <property type="match status" value="1"/>
</dbReference>
<gene>
    <name evidence="4" type="ORF">ACFO5R_17390</name>
</gene>
<dbReference type="AlphaFoldDB" id="A0ABD5PT84"/>
<dbReference type="InterPro" id="IPR002509">
    <property type="entry name" value="NODB_dom"/>
</dbReference>
<dbReference type="CDD" id="cd10970">
    <property type="entry name" value="CE4_DAC_u1_6s"/>
    <property type="match status" value="1"/>
</dbReference>
<comment type="subcellular location">
    <subcellularLocation>
        <location evidence="1">Secreted</location>
    </subcellularLocation>
</comment>
<dbReference type="PROSITE" id="PS51257">
    <property type="entry name" value="PROKAR_LIPOPROTEIN"/>
    <property type="match status" value="1"/>
</dbReference>